<feature type="region of interest" description="Disordered" evidence="4">
    <location>
        <begin position="185"/>
        <end position="235"/>
    </location>
</feature>
<dbReference type="InterPro" id="IPR037666">
    <property type="entry name" value="CCDC43"/>
</dbReference>
<dbReference type="OrthoDB" id="2187466at2759"/>
<sequence>QRGPRRRRVRHARSKMAAPSGGEAAVGPGGFEPWLAGRLDVLGLDRAVYAAYIQGLLREEESDEERLDALHGVLAACLEEDLLPDVCREIVVKWSEAQNVGVTEKKEDEIQAIASMIEKQAQIVVKPKKVSQDETLRKAALLAQYANVTDEEDGADEQNGSTAATALTIGSEKSLFRNTNMETVVNARKLERDSLRDESQKKKELDKNQREKDKLAKQERKEKEKKRTQKGERKR</sequence>
<feature type="compositionally biased region" description="Basic residues" evidence="4">
    <location>
        <begin position="1"/>
        <end position="14"/>
    </location>
</feature>
<comment type="similarity">
    <text evidence="1">Belongs to the CCDC43 family.</text>
</comment>
<feature type="non-terminal residue" evidence="6">
    <location>
        <position position="1"/>
    </location>
</feature>
<dbReference type="InterPro" id="IPR058771">
    <property type="entry name" value="PWI_CCDC43"/>
</dbReference>
<evidence type="ECO:0000256" key="1">
    <source>
        <dbReference type="ARBA" id="ARBA00005305"/>
    </source>
</evidence>
<dbReference type="AlphaFoldDB" id="A0A8T1S0X7"/>
<keyword evidence="3" id="KW-0175">Coiled coil</keyword>
<evidence type="ECO:0000313" key="6">
    <source>
        <dbReference type="EMBL" id="KAG6922234.1"/>
    </source>
</evidence>
<organism evidence="6 7">
    <name type="scientific">Chelydra serpentina</name>
    <name type="common">Snapping turtle</name>
    <name type="synonym">Testudo serpentina</name>
    <dbReference type="NCBI Taxonomy" id="8475"/>
    <lineage>
        <taxon>Eukaryota</taxon>
        <taxon>Metazoa</taxon>
        <taxon>Chordata</taxon>
        <taxon>Craniata</taxon>
        <taxon>Vertebrata</taxon>
        <taxon>Euteleostomi</taxon>
        <taxon>Archelosauria</taxon>
        <taxon>Testudinata</taxon>
        <taxon>Testudines</taxon>
        <taxon>Cryptodira</taxon>
        <taxon>Durocryptodira</taxon>
        <taxon>Americhelydia</taxon>
        <taxon>Chelydroidea</taxon>
        <taxon>Chelydridae</taxon>
        <taxon>Chelydra</taxon>
    </lineage>
</organism>
<protein>
    <recommendedName>
        <fullName evidence="2">Coiled-coil domain-containing protein 43</fullName>
    </recommendedName>
</protein>
<dbReference type="PANTHER" id="PTHR31684:SF2">
    <property type="entry name" value="COILED-COIL DOMAIN-CONTAINING PROTEIN 43"/>
    <property type="match status" value="1"/>
</dbReference>
<feature type="region of interest" description="Disordered" evidence="4">
    <location>
        <begin position="1"/>
        <end position="26"/>
    </location>
</feature>
<feature type="compositionally biased region" description="Basic residues" evidence="4">
    <location>
        <begin position="223"/>
        <end position="235"/>
    </location>
</feature>
<dbReference type="PANTHER" id="PTHR31684">
    <property type="entry name" value="COILED-COIL DOMAIN-CONTAINING PROTEIN 43"/>
    <property type="match status" value="1"/>
</dbReference>
<accession>A0A8T1S0X7</accession>
<evidence type="ECO:0000256" key="2">
    <source>
        <dbReference type="ARBA" id="ARBA00016648"/>
    </source>
</evidence>
<evidence type="ECO:0000313" key="7">
    <source>
        <dbReference type="Proteomes" id="UP000765507"/>
    </source>
</evidence>
<dbReference type="Proteomes" id="UP000765507">
    <property type="component" value="Unassembled WGS sequence"/>
</dbReference>
<comment type="caution">
    <text evidence="6">The sequence shown here is derived from an EMBL/GenBank/DDBJ whole genome shotgun (WGS) entry which is preliminary data.</text>
</comment>
<dbReference type="EMBL" id="JAHGAV010001414">
    <property type="protein sequence ID" value="KAG6922234.1"/>
    <property type="molecule type" value="Genomic_DNA"/>
</dbReference>
<feature type="compositionally biased region" description="Basic and acidic residues" evidence="4">
    <location>
        <begin position="188"/>
        <end position="222"/>
    </location>
</feature>
<feature type="domain" description="CCDC43 PWI-like" evidence="5">
    <location>
        <begin position="29"/>
        <end position="99"/>
    </location>
</feature>
<evidence type="ECO:0000256" key="4">
    <source>
        <dbReference type="SAM" id="MobiDB-lite"/>
    </source>
</evidence>
<reference evidence="6 7" key="1">
    <citation type="journal article" date="2020" name="G3 (Bethesda)">
        <title>Draft Genome of the Common Snapping Turtle, Chelydra serpentina, a Model for Phenotypic Plasticity in Reptiles.</title>
        <authorList>
            <person name="Das D."/>
            <person name="Singh S.K."/>
            <person name="Bierstedt J."/>
            <person name="Erickson A."/>
            <person name="Galli G.L.J."/>
            <person name="Crossley D.A. 2nd"/>
            <person name="Rhen T."/>
        </authorList>
    </citation>
    <scope>NUCLEOTIDE SEQUENCE [LARGE SCALE GENOMIC DNA]</scope>
    <source>
        <strain evidence="6">KW</strain>
    </source>
</reference>
<evidence type="ECO:0000256" key="3">
    <source>
        <dbReference type="ARBA" id="ARBA00023054"/>
    </source>
</evidence>
<dbReference type="Pfam" id="PF26091">
    <property type="entry name" value="PWI_CCDC43"/>
    <property type="match status" value="1"/>
</dbReference>
<gene>
    <name evidence="6" type="primary">CCDC43</name>
    <name evidence="6" type="ORF">G0U57_003190</name>
</gene>
<proteinExistence type="inferred from homology"/>
<name>A0A8T1S0X7_CHESE</name>
<keyword evidence="7" id="KW-1185">Reference proteome</keyword>
<evidence type="ECO:0000259" key="5">
    <source>
        <dbReference type="Pfam" id="PF26091"/>
    </source>
</evidence>